<dbReference type="PANTHER" id="PTHR11926">
    <property type="entry name" value="GLUCOSYL/GLUCURONOSYL TRANSFERASES"/>
    <property type="match status" value="1"/>
</dbReference>
<evidence type="ECO:0000256" key="4">
    <source>
        <dbReference type="RuleBase" id="RU362057"/>
    </source>
</evidence>
<evidence type="ECO:0000313" key="5">
    <source>
        <dbReference type="EMBL" id="KAL0008597.1"/>
    </source>
</evidence>
<comment type="similarity">
    <text evidence="1 3">Belongs to the UDP-glycosyltransferase family.</text>
</comment>
<evidence type="ECO:0000313" key="6">
    <source>
        <dbReference type="Proteomes" id="UP001459277"/>
    </source>
</evidence>
<keyword evidence="3" id="KW-0328">Glycosyltransferase</keyword>
<evidence type="ECO:0000256" key="2">
    <source>
        <dbReference type="ARBA" id="ARBA00022679"/>
    </source>
</evidence>
<dbReference type="Proteomes" id="UP001459277">
    <property type="component" value="Unassembled WGS sequence"/>
</dbReference>
<sequence>MGNLKCTKKAKMILVPYPAQGHVTPMLQLASAFHNCGIFDTILITPEFIHHQIASSIEPKDQILCMPIPDGLDKDTPRDFFAIEMAMEKNMPVHLEAMVHKLVEDGEVVCVVVDLLASWAIEVANRCRVPVAGFWPVMFATYQMIAAIPDMVRTGLVSDTGIPQHLGRICFLPNQPMLSTEDLPWLIGTLPARKARFKFWTRTLDRSRTLRWLLVNSLPDEYIDGKHAQSVKSSQDHPRVFPIGPLSNHVMTKNPSFWEADKSCLDWLDKQKSSSVVYISFGSWVSPIGEGKVKNLALALEASGRPFLWVLGSTWREGLPIGYLERVAIKFQGKVVSWAPQMEVLRHKAVGCYLTHCGWNSTMEALQCQKRLLCYPVAGDQFINNKYIVEVWKIGLQLNGFGRKDVEEGLRRVMEDTEMQNRLKRLHERIMGDEAKSRIESQTWARFNNGALWTSEGGQPRRNRRLRHLHLKTRILRFDICGFALDLLLGLCLCLEIGLCLVEVDFVLVSRKDEKIWA</sequence>
<keyword evidence="2 3" id="KW-0808">Transferase</keyword>
<reference evidence="5 6" key="1">
    <citation type="submission" date="2024-01" db="EMBL/GenBank/DDBJ databases">
        <title>A telomere-to-telomere, gap-free genome of sweet tea (Lithocarpus litseifolius).</title>
        <authorList>
            <person name="Zhou J."/>
        </authorList>
    </citation>
    <scope>NUCLEOTIDE SEQUENCE [LARGE SCALE GENOMIC DNA]</scope>
    <source>
        <strain evidence="5">Zhou-2022a</strain>
        <tissue evidence="5">Leaf</tissue>
    </source>
</reference>
<dbReference type="InterPro" id="IPR002213">
    <property type="entry name" value="UDP_glucos_trans"/>
</dbReference>
<dbReference type="PROSITE" id="PS00375">
    <property type="entry name" value="UDPGT"/>
    <property type="match status" value="1"/>
</dbReference>
<proteinExistence type="inferred from homology"/>
<dbReference type="Gene3D" id="3.40.50.2000">
    <property type="entry name" value="Glycogen Phosphorylase B"/>
    <property type="match status" value="2"/>
</dbReference>
<dbReference type="FunFam" id="3.40.50.2000:FF:000122">
    <property type="entry name" value="Glycosyltransferase"/>
    <property type="match status" value="1"/>
</dbReference>
<comment type="caution">
    <text evidence="5">The sequence shown here is derived from an EMBL/GenBank/DDBJ whole genome shotgun (WGS) entry which is preliminary data.</text>
</comment>
<dbReference type="Pfam" id="PF00201">
    <property type="entry name" value="UDPGT"/>
    <property type="match status" value="1"/>
</dbReference>
<dbReference type="PANTHER" id="PTHR11926:SF1402">
    <property type="entry name" value="GLYCOSYLTRANSFERASE"/>
    <property type="match status" value="1"/>
</dbReference>
<keyword evidence="6" id="KW-1185">Reference proteome</keyword>
<dbReference type="EC" id="2.4.1.-" evidence="4"/>
<organism evidence="5 6">
    <name type="scientific">Lithocarpus litseifolius</name>
    <dbReference type="NCBI Taxonomy" id="425828"/>
    <lineage>
        <taxon>Eukaryota</taxon>
        <taxon>Viridiplantae</taxon>
        <taxon>Streptophyta</taxon>
        <taxon>Embryophyta</taxon>
        <taxon>Tracheophyta</taxon>
        <taxon>Spermatophyta</taxon>
        <taxon>Magnoliopsida</taxon>
        <taxon>eudicotyledons</taxon>
        <taxon>Gunneridae</taxon>
        <taxon>Pentapetalae</taxon>
        <taxon>rosids</taxon>
        <taxon>fabids</taxon>
        <taxon>Fagales</taxon>
        <taxon>Fagaceae</taxon>
        <taxon>Lithocarpus</taxon>
    </lineage>
</organism>
<protein>
    <recommendedName>
        <fullName evidence="4">Glycosyltransferase</fullName>
        <ecNumber evidence="4">2.4.1.-</ecNumber>
    </recommendedName>
</protein>
<dbReference type="CDD" id="cd03784">
    <property type="entry name" value="GT1_Gtf-like"/>
    <property type="match status" value="1"/>
</dbReference>
<dbReference type="GO" id="GO:0080044">
    <property type="term" value="F:quercetin 7-O-glucosyltransferase activity"/>
    <property type="evidence" value="ECO:0007669"/>
    <property type="project" value="TreeGrafter"/>
</dbReference>
<dbReference type="AlphaFoldDB" id="A0AAW2DFK8"/>
<evidence type="ECO:0000256" key="1">
    <source>
        <dbReference type="ARBA" id="ARBA00009995"/>
    </source>
</evidence>
<dbReference type="SUPFAM" id="SSF53756">
    <property type="entry name" value="UDP-Glycosyltransferase/glycogen phosphorylase"/>
    <property type="match status" value="1"/>
</dbReference>
<accession>A0AAW2DFK8</accession>
<evidence type="ECO:0000256" key="3">
    <source>
        <dbReference type="RuleBase" id="RU003718"/>
    </source>
</evidence>
<gene>
    <name evidence="5" type="ORF">SO802_010099</name>
</gene>
<dbReference type="GO" id="GO:0080043">
    <property type="term" value="F:quercetin 3-O-glucosyltransferase activity"/>
    <property type="evidence" value="ECO:0007669"/>
    <property type="project" value="TreeGrafter"/>
</dbReference>
<dbReference type="EMBL" id="JAZDWU010000003">
    <property type="protein sequence ID" value="KAL0008597.1"/>
    <property type="molecule type" value="Genomic_DNA"/>
</dbReference>
<name>A0AAW2DFK8_9ROSI</name>
<dbReference type="InterPro" id="IPR035595">
    <property type="entry name" value="UDP_glycos_trans_CS"/>
</dbReference>